<keyword evidence="9" id="KW-1185">Reference proteome</keyword>
<dbReference type="GO" id="GO:0051274">
    <property type="term" value="P:beta-glucan biosynthetic process"/>
    <property type="evidence" value="ECO:0007669"/>
    <property type="project" value="TreeGrafter"/>
</dbReference>
<dbReference type="GO" id="GO:0030288">
    <property type="term" value="C:outer membrane-bounded periplasmic space"/>
    <property type="evidence" value="ECO:0007669"/>
    <property type="project" value="TreeGrafter"/>
</dbReference>
<organism evidence="8 9">
    <name type="scientific">Methylobrevis albus</name>
    <dbReference type="NCBI Taxonomy" id="2793297"/>
    <lineage>
        <taxon>Bacteria</taxon>
        <taxon>Pseudomonadati</taxon>
        <taxon>Pseudomonadota</taxon>
        <taxon>Alphaproteobacteria</taxon>
        <taxon>Hyphomicrobiales</taxon>
        <taxon>Pleomorphomonadaceae</taxon>
        <taxon>Methylobrevis</taxon>
    </lineage>
</organism>
<dbReference type="AlphaFoldDB" id="A0A931N126"/>
<dbReference type="SUPFAM" id="SSF74650">
    <property type="entry name" value="Galactose mutarotase-like"/>
    <property type="match status" value="1"/>
</dbReference>
<accession>A0A931N126</accession>
<dbReference type="PANTHER" id="PTHR30504:SF3">
    <property type="entry name" value="GLUCANS BIOSYNTHESIS PROTEIN D"/>
    <property type="match status" value="1"/>
</dbReference>
<dbReference type="PIRSF" id="PIRSF006281">
    <property type="entry name" value="MdoG"/>
    <property type="match status" value="1"/>
</dbReference>
<evidence type="ECO:0000256" key="4">
    <source>
        <dbReference type="ARBA" id="ARBA00022729"/>
    </source>
</evidence>
<dbReference type="EMBL" id="JADZLT010000056">
    <property type="protein sequence ID" value="MBH0239859.1"/>
    <property type="molecule type" value="Genomic_DNA"/>
</dbReference>
<dbReference type="InterPro" id="IPR014756">
    <property type="entry name" value="Ig_E-set"/>
</dbReference>
<evidence type="ECO:0000256" key="6">
    <source>
        <dbReference type="SAM" id="SignalP"/>
    </source>
</evidence>
<reference evidence="8" key="1">
    <citation type="submission" date="2020-12" db="EMBL/GenBank/DDBJ databases">
        <title>Methylobrevis albus sp. nov., isolated from fresh water lack sediment.</title>
        <authorList>
            <person name="Zou Q."/>
        </authorList>
    </citation>
    <scope>NUCLEOTIDE SEQUENCE</scope>
    <source>
        <strain evidence="8">L22</strain>
    </source>
</reference>
<evidence type="ECO:0000313" key="9">
    <source>
        <dbReference type="Proteomes" id="UP000631694"/>
    </source>
</evidence>
<dbReference type="InterPro" id="IPR007444">
    <property type="entry name" value="Glucan_biosyn_MdoG_C"/>
</dbReference>
<gene>
    <name evidence="8" type="ORF">I5731_18710</name>
</gene>
<name>A0A931N126_9HYPH</name>
<keyword evidence="5" id="KW-0574">Periplasm</keyword>
<dbReference type="GO" id="GO:0030246">
    <property type="term" value="F:carbohydrate binding"/>
    <property type="evidence" value="ECO:0007669"/>
    <property type="project" value="InterPro"/>
</dbReference>
<dbReference type="InterPro" id="IPR011013">
    <property type="entry name" value="Gal_mutarotase_sf_dom"/>
</dbReference>
<evidence type="ECO:0000256" key="5">
    <source>
        <dbReference type="ARBA" id="ARBA00022764"/>
    </source>
</evidence>
<evidence type="ECO:0000313" key="8">
    <source>
        <dbReference type="EMBL" id="MBH0239859.1"/>
    </source>
</evidence>
<dbReference type="Gene3D" id="2.70.98.10">
    <property type="match status" value="1"/>
</dbReference>
<dbReference type="GO" id="GO:0003824">
    <property type="term" value="F:catalytic activity"/>
    <property type="evidence" value="ECO:0007669"/>
    <property type="project" value="InterPro"/>
</dbReference>
<evidence type="ECO:0000256" key="1">
    <source>
        <dbReference type="ARBA" id="ARBA00004418"/>
    </source>
</evidence>
<feature type="signal peptide" evidence="6">
    <location>
        <begin position="1"/>
        <end position="27"/>
    </location>
</feature>
<proteinExistence type="inferred from homology"/>
<comment type="subcellular location">
    <subcellularLocation>
        <location evidence="1">Periplasm</location>
    </subcellularLocation>
</comment>
<comment type="pathway">
    <text evidence="2">Glycan metabolism; osmoregulated periplasmic glucan (OPG) biosynthesis.</text>
</comment>
<protein>
    <submittedName>
        <fullName evidence="8">Glucan biosynthesis protein D</fullName>
    </submittedName>
</protein>
<dbReference type="SUPFAM" id="SSF81296">
    <property type="entry name" value="E set domains"/>
    <property type="match status" value="1"/>
</dbReference>
<dbReference type="Pfam" id="PF04349">
    <property type="entry name" value="MdoG"/>
    <property type="match status" value="1"/>
</dbReference>
<evidence type="ECO:0000256" key="3">
    <source>
        <dbReference type="ARBA" id="ARBA00009284"/>
    </source>
</evidence>
<dbReference type="InterPro" id="IPR013783">
    <property type="entry name" value="Ig-like_fold"/>
</dbReference>
<comment type="similarity">
    <text evidence="3">Belongs to the OpgD/OpgG family.</text>
</comment>
<evidence type="ECO:0000256" key="2">
    <source>
        <dbReference type="ARBA" id="ARBA00005001"/>
    </source>
</evidence>
<dbReference type="InterPro" id="IPR014718">
    <property type="entry name" value="GH-type_carb-bd"/>
</dbReference>
<sequence>MTASVNRRDFLAVLAALGIQFPLGASAAATGVKLGDQVPFSFDALVEQARETAARPYAAPQTRAADVLETIDYDNHWKIKFRADHTLNLPGDKAPIRFFHLGRYFKDPVGINVVDGETARPVLYGPDYFDMPSDSPARQLPTDIGFAGFRVMEPGGVERDWLAFLGAAYFRTSGPLGQFGMSARAVAIDVALPKPEEFPRFTDFWFAPSSAGDITIYMLMDGPSITGALKMDCKRENGIVMDIAARYFVRNDIDRLGVGALTSMFWYGETSRRQARDWRPEIHDSDGLSIWTGGGERLWRPLNNPPQVMTSSFVDKDVRGFGLMQRDRNFENYQDDGVFYEKRASVWVEPVGAWGDGAVQLVEIPTDDEIHDNIVAYWVPAKPARAGDAVPLDYKVHWLIDEPYPAPIGRTYATRAGIGGVPGQPRPPGVVKFSVDFDGGDLGSFTAENGIEADVTASKGIVSGVYTLPVVGTKRWRAFFDFTASPNDASPVDMRLYLKREGVALTETWLYQYHPGALVP</sequence>
<dbReference type="PROSITE" id="PS51318">
    <property type="entry name" value="TAT"/>
    <property type="match status" value="1"/>
</dbReference>
<dbReference type="PANTHER" id="PTHR30504">
    <property type="entry name" value="GLUCANS BIOSYNTHESIS PROTEIN"/>
    <property type="match status" value="1"/>
</dbReference>
<dbReference type="InterPro" id="IPR014438">
    <property type="entry name" value="Glucan_biosyn_MdoG/MdoD"/>
</dbReference>
<feature type="chain" id="PRO_5037739381" evidence="6">
    <location>
        <begin position="28"/>
        <end position="520"/>
    </location>
</feature>
<evidence type="ECO:0000259" key="7">
    <source>
        <dbReference type="Pfam" id="PF04349"/>
    </source>
</evidence>
<keyword evidence="4 6" id="KW-0732">Signal</keyword>
<feature type="domain" description="Glucan biosynthesis periplasmic MdoG C-terminal" evidence="7">
    <location>
        <begin position="40"/>
        <end position="513"/>
    </location>
</feature>
<comment type="caution">
    <text evidence="8">The sequence shown here is derived from an EMBL/GenBank/DDBJ whole genome shotgun (WGS) entry which is preliminary data.</text>
</comment>
<dbReference type="Gene3D" id="2.60.40.10">
    <property type="entry name" value="Immunoglobulins"/>
    <property type="match status" value="1"/>
</dbReference>
<dbReference type="Proteomes" id="UP000631694">
    <property type="component" value="Unassembled WGS sequence"/>
</dbReference>
<dbReference type="InterPro" id="IPR006311">
    <property type="entry name" value="TAT_signal"/>
</dbReference>
<dbReference type="RefSeq" id="WP_197312931.1">
    <property type="nucleotide sequence ID" value="NZ_JADZLT010000056.1"/>
</dbReference>